<dbReference type="InterPro" id="IPR017853">
    <property type="entry name" value="GH"/>
</dbReference>
<keyword evidence="4 6" id="KW-0378">Hydrolase</keyword>
<organism evidence="10 11">
    <name type="scientific">Exidia glandulosa HHB12029</name>
    <dbReference type="NCBI Taxonomy" id="1314781"/>
    <lineage>
        <taxon>Eukaryota</taxon>
        <taxon>Fungi</taxon>
        <taxon>Dikarya</taxon>
        <taxon>Basidiomycota</taxon>
        <taxon>Agaricomycotina</taxon>
        <taxon>Agaricomycetes</taxon>
        <taxon>Auriculariales</taxon>
        <taxon>Exidiaceae</taxon>
        <taxon>Exidia</taxon>
    </lineage>
</organism>
<evidence type="ECO:0000259" key="8">
    <source>
        <dbReference type="Pfam" id="PF00150"/>
    </source>
</evidence>
<feature type="domain" description="Glycoside hydrolase family 5" evidence="8">
    <location>
        <begin position="43"/>
        <end position="326"/>
    </location>
</feature>
<evidence type="ECO:0000256" key="5">
    <source>
        <dbReference type="ARBA" id="ARBA00023295"/>
    </source>
</evidence>
<evidence type="ECO:0000313" key="11">
    <source>
        <dbReference type="Proteomes" id="UP000077266"/>
    </source>
</evidence>
<comment type="similarity">
    <text evidence="2 6">Belongs to the glycosyl hydrolase 5 (cellulase A) family.</text>
</comment>
<feature type="chain" id="PRO_5008241194" description="cellulase" evidence="7">
    <location>
        <begin position="19"/>
        <end position="384"/>
    </location>
</feature>
<dbReference type="OrthoDB" id="5823761at2759"/>
<name>A0A165FKM1_EXIGL</name>
<comment type="catalytic activity">
    <reaction evidence="1">
        <text>Endohydrolysis of (1-&gt;4)-beta-D-glucosidic linkages in cellulose, lichenin and cereal beta-D-glucans.</text>
        <dbReference type="EC" id="3.2.1.4"/>
    </reaction>
</comment>
<keyword evidence="7" id="KW-0732">Signal</keyword>
<dbReference type="EMBL" id="KV426292">
    <property type="protein sequence ID" value="KZV83052.1"/>
    <property type="molecule type" value="Genomic_DNA"/>
</dbReference>
<protein>
    <recommendedName>
        <fullName evidence="3">cellulase</fullName>
        <ecNumber evidence="3">3.2.1.4</ecNumber>
    </recommendedName>
</protein>
<gene>
    <name evidence="10" type="ORF">EXIGLDRAFT_772020</name>
    <name evidence="9" type="ORF">EXIGLDRAFT_777984</name>
</gene>
<dbReference type="PANTHER" id="PTHR34142:SF1">
    <property type="entry name" value="GLYCOSIDE HYDROLASE FAMILY 5 DOMAIN-CONTAINING PROTEIN"/>
    <property type="match status" value="1"/>
</dbReference>
<dbReference type="InterPro" id="IPR001547">
    <property type="entry name" value="Glyco_hydro_5"/>
</dbReference>
<dbReference type="EMBL" id="KV426080">
    <property type="protein sequence ID" value="KZV89148.1"/>
    <property type="molecule type" value="Genomic_DNA"/>
</dbReference>
<evidence type="ECO:0000313" key="10">
    <source>
        <dbReference type="EMBL" id="KZV89148.1"/>
    </source>
</evidence>
<dbReference type="SUPFAM" id="SSF51445">
    <property type="entry name" value="(Trans)glycosidases"/>
    <property type="match status" value="1"/>
</dbReference>
<evidence type="ECO:0000256" key="2">
    <source>
        <dbReference type="ARBA" id="ARBA00005641"/>
    </source>
</evidence>
<evidence type="ECO:0000256" key="1">
    <source>
        <dbReference type="ARBA" id="ARBA00000966"/>
    </source>
</evidence>
<keyword evidence="11" id="KW-1185">Reference proteome</keyword>
<evidence type="ECO:0000256" key="4">
    <source>
        <dbReference type="ARBA" id="ARBA00022801"/>
    </source>
</evidence>
<dbReference type="PANTHER" id="PTHR34142">
    <property type="entry name" value="ENDO-BETA-1,4-GLUCANASE A"/>
    <property type="match status" value="1"/>
</dbReference>
<dbReference type="STRING" id="1314781.A0A165FKM1"/>
<evidence type="ECO:0000256" key="6">
    <source>
        <dbReference type="RuleBase" id="RU361153"/>
    </source>
</evidence>
<dbReference type="AlphaFoldDB" id="A0A165FKM1"/>
<dbReference type="GO" id="GO:0008810">
    <property type="term" value="F:cellulase activity"/>
    <property type="evidence" value="ECO:0007669"/>
    <property type="project" value="UniProtKB-EC"/>
</dbReference>
<sequence length="384" mass="42180">MLSKTTATLALYFAGALSKILYAGVNESGGEFGVFSDNSTLGFGLPGRFGSDFAFINKSTVDIFVRDDKINLFRVAFLMERMCPVNLKTGKGLGRRFNETYFAEYKDAIDYITLHHEKFALLDPHNYMRYNDPSQQPFSGSVIGNTTDPRAATTQEFEEFWFELASRFRNNPRVIFGINNEPNSMPTSLVLKNDQAAVNGIRAAGAAQLILAPGNGFTGGHSWTQVSQGDDPSSDFMAKLFDPLHNLAIEVHEYLDVDFSGSHAECEQPGPSNLANLTTWLKQNNLKALVGEFGAGNNDNCRDFVGDLLDYIEANDEYIGWAAWAAGPLWGTFRSCCGDDTGNLEPGTVTDLGTPGAYESVWIPAVRPRIPKVLKTHGISSLHM</sequence>
<evidence type="ECO:0000313" key="9">
    <source>
        <dbReference type="EMBL" id="KZV83052.1"/>
    </source>
</evidence>
<dbReference type="GO" id="GO:0009251">
    <property type="term" value="P:glucan catabolic process"/>
    <property type="evidence" value="ECO:0007669"/>
    <property type="project" value="TreeGrafter"/>
</dbReference>
<dbReference type="Pfam" id="PF00150">
    <property type="entry name" value="Cellulase"/>
    <property type="match status" value="1"/>
</dbReference>
<evidence type="ECO:0000256" key="3">
    <source>
        <dbReference type="ARBA" id="ARBA00012601"/>
    </source>
</evidence>
<proteinExistence type="inferred from homology"/>
<reference evidence="10 11" key="1">
    <citation type="journal article" date="2016" name="Mol. Biol. Evol.">
        <title>Comparative Genomics of Early-Diverging Mushroom-Forming Fungi Provides Insights into the Origins of Lignocellulose Decay Capabilities.</title>
        <authorList>
            <person name="Nagy L.G."/>
            <person name="Riley R."/>
            <person name="Tritt A."/>
            <person name="Adam C."/>
            <person name="Daum C."/>
            <person name="Floudas D."/>
            <person name="Sun H."/>
            <person name="Yadav J.S."/>
            <person name="Pangilinan J."/>
            <person name="Larsson K.H."/>
            <person name="Matsuura K."/>
            <person name="Barry K."/>
            <person name="Labutti K."/>
            <person name="Kuo R."/>
            <person name="Ohm R.A."/>
            <person name="Bhattacharya S.S."/>
            <person name="Shirouzu T."/>
            <person name="Yoshinaga Y."/>
            <person name="Martin F.M."/>
            <person name="Grigoriev I.V."/>
            <person name="Hibbett D.S."/>
        </authorList>
    </citation>
    <scope>NUCLEOTIDE SEQUENCE [LARGE SCALE GENOMIC DNA]</scope>
    <source>
        <strain evidence="10 11">HHB12029</strain>
    </source>
</reference>
<dbReference type="EC" id="3.2.1.4" evidence="3"/>
<keyword evidence="5 6" id="KW-0326">Glycosidase</keyword>
<evidence type="ECO:0000256" key="7">
    <source>
        <dbReference type="SAM" id="SignalP"/>
    </source>
</evidence>
<dbReference type="Proteomes" id="UP000077266">
    <property type="component" value="Unassembled WGS sequence"/>
</dbReference>
<feature type="signal peptide" evidence="7">
    <location>
        <begin position="1"/>
        <end position="18"/>
    </location>
</feature>
<dbReference type="Gene3D" id="3.20.20.80">
    <property type="entry name" value="Glycosidases"/>
    <property type="match status" value="1"/>
</dbReference>
<accession>A0A165FKM1</accession>